<reference evidence="2 3" key="1">
    <citation type="submission" date="2015-12" db="EMBL/GenBank/DDBJ databases">
        <title>The genome of Folsomia candida.</title>
        <authorList>
            <person name="Faddeeva A."/>
            <person name="Derks M.F."/>
            <person name="Anvar Y."/>
            <person name="Smit S."/>
            <person name="Van Straalen N."/>
            <person name="Roelofs D."/>
        </authorList>
    </citation>
    <scope>NUCLEOTIDE SEQUENCE [LARGE SCALE GENOMIC DNA]</scope>
    <source>
        <strain evidence="2 3">VU population</strain>
        <tissue evidence="2">Whole body</tissue>
    </source>
</reference>
<dbReference type="Proteomes" id="UP000198287">
    <property type="component" value="Unassembled WGS sequence"/>
</dbReference>
<sequence>MTRKVFRLEIFLLFIAKSTAQYPPNPDMLQMGAGMMMKGPEMMVATGAMGASTVVKSAPGGAQAYQEMGKMQCKGADHVTGIDFVKTGAGEGVDFGGDYLCGPTCGGVCQPNQNPTSDTPFSGYAFRCNCPPDRCTYDGPVVTETTSKTVKYAFKVVCVKEGQCQCQGGNPPAQTGYLCNWININLNETSGMTDTASKVKPNVSPIRWCACCPS</sequence>
<feature type="signal peptide" evidence="1">
    <location>
        <begin position="1"/>
        <end position="20"/>
    </location>
</feature>
<dbReference type="AlphaFoldDB" id="A0A226F528"/>
<protein>
    <submittedName>
        <fullName evidence="2">Uncharacterized protein</fullName>
    </submittedName>
</protein>
<gene>
    <name evidence="2" type="ORF">Fcan01_01005</name>
</gene>
<evidence type="ECO:0000256" key="1">
    <source>
        <dbReference type="SAM" id="SignalP"/>
    </source>
</evidence>
<comment type="caution">
    <text evidence="2">The sequence shown here is derived from an EMBL/GenBank/DDBJ whole genome shotgun (WGS) entry which is preliminary data.</text>
</comment>
<dbReference type="EMBL" id="LNIX01000001">
    <property type="protein sequence ID" value="OXA64915.1"/>
    <property type="molecule type" value="Genomic_DNA"/>
</dbReference>
<keyword evidence="3" id="KW-1185">Reference proteome</keyword>
<feature type="chain" id="PRO_5013031002" evidence="1">
    <location>
        <begin position="21"/>
        <end position="214"/>
    </location>
</feature>
<organism evidence="2 3">
    <name type="scientific">Folsomia candida</name>
    <name type="common">Springtail</name>
    <dbReference type="NCBI Taxonomy" id="158441"/>
    <lineage>
        <taxon>Eukaryota</taxon>
        <taxon>Metazoa</taxon>
        <taxon>Ecdysozoa</taxon>
        <taxon>Arthropoda</taxon>
        <taxon>Hexapoda</taxon>
        <taxon>Collembola</taxon>
        <taxon>Entomobryomorpha</taxon>
        <taxon>Isotomoidea</taxon>
        <taxon>Isotomidae</taxon>
        <taxon>Proisotominae</taxon>
        <taxon>Folsomia</taxon>
    </lineage>
</organism>
<name>A0A226F528_FOLCA</name>
<evidence type="ECO:0000313" key="2">
    <source>
        <dbReference type="EMBL" id="OXA64915.1"/>
    </source>
</evidence>
<evidence type="ECO:0000313" key="3">
    <source>
        <dbReference type="Proteomes" id="UP000198287"/>
    </source>
</evidence>
<keyword evidence="1" id="KW-0732">Signal</keyword>
<proteinExistence type="predicted"/>
<accession>A0A226F528</accession>